<comment type="subcellular location">
    <subcellularLocation>
        <location evidence="1">Cell membrane</location>
        <topology evidence="1">Peripheral membrane protein</topology>
    </subcellularLocation>
</comment>
<evidence type="ECO:0000256" key="4">
    <source>
        <dbReference type="ARBA" id="ARBA00022475"/>
    </source>
</evidence>
<protein>
    <recommendedName>
        <fullName evidence="10">ABC transporter domain-containing protein</fullName>
    </recommendedName>
</protein>
<dbReference type="Pfam" id="PF00005">
    <property type="entry name" value="ABC_tran"/>
    <property type="match status" value="2"/>
</dbReference>
<keyword evidence="7" id="KW-0067">ATP-binding</keyword>
<comment type="caution">
    <text evidence="11">The sequence shown here is derived from an EMBL/GenBank/DDBJ whole genome shotgun (WGS) entry which is preliminary data.</text>
</comment>
<dbReference type="InterPro" id="IPR003439">
    <property type="entry name" value="ABC_transporter-like_ATP-bd"/>
</dbReference>
<name>R7AK71_9FIRM</name>
<dbReference type="InterPro" id="IPR050388">
    <property type="entry name" value="ABC_Ni/Peptide_Import"/>
</dbReference>
<evidence type="ECO:0000313" key="12">
    <source>
        <dbReference type="Proteomes" id="UP000018141"/>
    </source>
</evidence>
<dbReference type="InterPro" id="IPR017871">
    <property type="entry name" value="ABC_transporter-like_CS"/>
</dbReference>
<evidence type="ECO:0000256" key="9">
    <source>
        <dbReference type="ARBA" id="ARBA00023136"/>
    </source>
</evidence>
<gene>
    <name evidence="11" type="ORF">BN656_00613</name>
</gene>
<dbReference type="Pfam" id="PF08352">
    <property type="entry name" value="oligo_HPY"/>
    <property type="match status" value="2"/>
</dbReference>
<dbReference type="PROSITE" id="PS50893">
    <property type="entry name" value="ABC_TRANSPORTER_2"/>
    <property type="match status" value="2"/>
</dbReference>
<dbReference type="EMBL" id="CBHH010000022">
    <property type="protein sequence ID" value="CDD55909.1"/>
    <property type="molecule type" value="Genomic_DNA"/>
</dbReference>
<dbReference type="GO" id="GO:0005886">
    <property type="term" value="C:plasma membrane"/>
    <property type="evidence" value="ECO:0007669"/>
    <property type="project" value="UniProtKB-SubCell"/>
</dbReference>
<evidence type="ECO:0000256" key="6">
    <source>
        <dbReference type="ARBA" id="ARBA00022741"/>
    </source>
</evidence>
<evidence type="ECO:0000313" key="11">
    <source>
        <dbReference type="EMBL" id="CDD55909.1"/>
    </source>
</evidence>
<sequence length="522" mass="58123">MLQINNFSVGIKEKIIVDSLTLEIGDGEVVGLVGESGSGKSMTALGIMGLLPHTAEVMSGEILLDSRNLLAKSAQEMRNLRGRDISMIFQEPMTSLNPTMKVGKQLMEVFAVHSEKYLKDEAQNKVLEVLKSVGLNDSRRVFDSYPHELSGGMRQRAMIAMAMLLRPKLLIADEPTTALDVTVQKQILDMLIELKEREGGQKMSILFITHDLELARHFCDRIAVMKDGAIVEQGEAARVMDEPSHEYTKRLIEAVPGRRTGRKYHADDSIAGSGRNAKRDKVLSVSGLSAYYKNKRKGVFDRQTLMKAVDDVSFDVYKGEVLGLVGESGCGKTSLSKALLGVNPDVCGNIERKSTNARMIFQDPYSSLNPSYTIGWLLEEPLRAAGVRSAQERQRRVNDMLKMIDLEGYNDRYPGELSGGQRQRVSIGQALITEPELVIADEPVSALDVTIQAQIMELMLKLQEKMGLSYIFISHDMNVISQMCDRVMVMKSGSIIESGSTEEIFEHPREEYTKKLLDAAWR</sequence>
<dbReference type="Proteomes" id="UP000018141">
    <property type="component" value="Unassembled WGS sequence"/>
</dbReference>
<evidence type="ECO:0000256" key="7">
    <source>
        <dbReference type="ARBA" id="ARBA00022840"/>
    </source>
</evidence>
<dbReference type="Gene3D" id="3.40.50.300">
    <property type="entry name" value="P-loop containing nucleotide triphosphate hydrolases"/>
    <property type="match status" value="2"/>
</dbReference>
<keyword evidence="8" id="KW-1278">Translocase</keyword>
<keyword evidence="6" id="KW-0547">Nucleotide-binding</keyword>
<dbReference type="GO" id="GO:0005524">
    <property type="term" value="F:ATP binding"/>
    <property type="evidence" value="ECO:0007669"/>
    <property type="project" value="UniProtKB-KW"/>
</dbReference>
<dbReference type="GO" id="GO:0016887">
    <property type="term" value="F:ATP hydrolysis activity"/>
    <property type="evidence" value="ECO:0007669"/>
    <property type="project" value="InterPro"/>
</dbReference>
<keyword evidence="4" id="KW-1003">Cell membrane</keyword>
<dbReference type="InterPro" id="IPR027417">
    <property type="entry name" value="P-loop_NTPase"/>
</dbReference>
<dbReference type="PROSITE" id="PS00211">
    <property type="entry name" value="ABC_TRANSPORTER_1"/>
    <property type="match status" value="2"/>
</dbReference>
<dbReference type="CDD" id="cd03257">
    <property type="entry name" value="ABC_NikE_OppD_transporters"/>
    <property type="match status" value="2"/>
</dbReference>
<feature type="domain" description="ABC transporter" evidence="10">
    <location>
        <begin position="294"/>
        <end position="517"/>
    </location>
</feature>
<evidence type="ECO:0000256" key="8">
    <source>
        <dbReference type="ARBA" id="ARBA00022967"/>
    </source>
</evidence>
<evidence type="ECO:0000256" key="5">
    <source>
        <dbReference type="ARBA" id="ARBA00022519"/>
    </source>
</evidence>
<keyword evidence="5" id="KW-0997">Cell inner membrane</keyword>
<dbReference type="InterPro" id="IPR013563">
    <property type="entry name" value="Oligopep_ABC_C"/>
</dbReference>
<feature type="domain" description="ABC transporter" evidence="10">
    <location>
        <begin position="2"/>
        <end position="252"/>
    </location>
</feature>
<dbReference type="SUPFAM" id="SSF52540">
    <property type="entry name" value="P-loop containing nucleoside triphosphate hydrolases"/>
    <property type="match status" value="2"/>
</dbReference>
<reference evidence="11" key="1">
    <citation type="submission" date="2012-11" db="EMBL/GenBank/DDBJ databases">
        <title>Dependencies among metagenomic species, viruses, plasmids and units of genetic variation.</title>
        <authorList>
            <person name="Nielsen H.B."/>
            <person name="Almeida M."/>
            <person name="Juncker A.S."/>
            <person name="Rasmussen S."/>
            <person name="Li J."/>
            <person name="Sunagawa S."/>
            <person name="Plichta D."/>
            <person name="Gautier L."/>
            <person name="Le Chatelier E."/>
            <person name="Peletier E."/>
            <person name="Bonde I."/>
            <person name="Nielsen T."/>
            <person name="Manichanh C."/>
            <person name="Arumugam M."/>
            <person name="Batto J."/>
            <person name="Santos M.B.Q.D."/>
            <person name="Blom N."/>
            <person name="Borruel N."/>
            <person name="Burgdorf K.S."/>
            <person name="Boumezbeur F."/>
            <person name="Casellas F."/>
            <person name="Dore J."/>
            <person name="Guarner F."/>
            <person name="Hansen T."/>
            <person name="Hildebrand F."/>
            <person name="Kaas R.S."/>
            <person name="Kennedy S."/>
            <person name="Kristiansen K."/>
            <person name="Kultima J.R."/>
            <person name="Leonard P."/>
            <person name="Levenez F."/>
            <person name="Lund O."/>
            <person name="Moumen B."/>
            <person name="Le Paslier D."/>
            <person name="Pons N."/>
            <person name="Pedersen O."/>
            <person name="Prifti E."/>
            <person name="Qin J."/>
            <person name="Raes J."/>
            <person name="Tap J."/>
            <person name="Tims S."/>
            <person name="Ussery D.W."/>
            <person name="Yamada T."/>
            <person name="MetaHit consortium"/>
            <person name="Renault P."/>
            <person name="Sicheritz-Ponten T."/>
            <person name="Bork P."/>
            <person name="Wang J."/>
            <person name="Brunak S."/>
            <person name="Ehrlich S.D."/>
        </authorList>
    </citation>
    <scope>NUCLEOTIDE SEQUENCE [LARGE SCALE GENOMIC DNA]</scope>
</reference>
<dbReference type="InterPro" id="IPR003593">
    <property type="entry name" value="AAA+_ATPase"/>
</dbReference>
<dbReference type="SMART" id="SM00382">
    <property type="entry name" value="AAA"/>
    <property type="match status" value="2"/>
</dbReference>
<keyword evidence="9" id="KW-0472">Membrane</keyword>
<proteinExistence type="inferred from homology"/>
<dbReference type="NCBIfam" id="NF008453">
    <property type="entry name" value="PRK11308.1"/>
    <property type="match status" value="2"/>
</dbReference>
<dbReference type="PANTHER" id="PTHR43297:SF14">
    <property type="entry name" value="ATPASE AAA-TYPE CORE DOMAIN-CONTAINING PROTEIN"/>
    <property type="match status" value="1"/>
</dbReference>
<dbReference type="GO" id="GO:0015833">
    <property type="term" value="P:peptide transport"/>
    <property type="evidence" value="ECO:0007669"/>
    <property type="project" value="InterPro"/>
</dbReference>
<dbReference type="PANTHER" id="PTHR43297">
    <property type="entry name" value="OLIGOPEPTIDE TRANSPORT ATP-BINDING PROTEIN APPD"/>
    <property type="match status" value="1"/>
</dbReference>
<accession>R7AK71</accession>
<keyword evidence="3" id="KW-0813">Transport</keyword>
<comment type="similarity">
    <text evidence="2">Belongs to the ABC transporter superfamily.</text>
</comment>
<organism evidence="11 12">
    <name type="scientific">Bacteroides pectinophilus CAG:437</name>
    <dbReference type="NCBI Taxonomy" id="1263051"/>
    <lineage>
        <taxon>Bacteria</taxon>
        <taxon>Bacillati</taxon>
        <taxon>Bacillota</taxon>
        <taxon>Clostridia</taxon>
        <taxon>Eubacteriales</taxon>
    </lineage>
</organism>
<evidence type="ECO:0000256" key="3">
    <source>
        <dbReference type="ARBA" id="ARBA00022448"/>
    </source>
</evidence>
<dbReference type="FunFam" id="3.40.50.300:FF:000016">
    <property type="entry name" value="Oligopeptide ABC transporter ATP-binding component"/>
    <property type="match status" value="1"/>
</dbReference>
<evidence type="ECO:0000256" key="2">
    <source>
        <dbReference type="ARBA" id="ARBA00005417"/>
    </source>
</evidence>
<evidence type="ECO:0000256" key="1">
    <source>
        <dbReference type="ARBA" id="ARBA00004202"/>
    </source>
</evidence>
<evidence type="ECO:0000259" key="10">
    <source>
        <dbReference type="PROSITE" id="PS50893"/>
    </source>
</evidence>
<dbReference type="AlphaFoldDB" id="R7AK71"/>